<reference evidence="2" key="1">
    <citation type="journal article" date="2011" name="Proc. Natl. Acad. Sci. U.S.A.">
        <title>Obligate biotrophy features unraveled by the genomic analysis of rust fungi.</title>
        <authorList>
            <person name="Duplessis S."/>
            <person name="Cuomo C.A."/>
            <person name="Lin Y.-C."/>
            <person name="Aerts A."/>
            <person name="Tisserant E."/>
            <person name="Veneault-Fourrey C."/>
            <person name="Joly D.L."/>
            <person name="Hacquard S."/>
            <person name="Amselem J."/>
            <person name="Cantarel B.L."/>
            <person name="Chiu R."/>
            <person name="Coutinho P.M."/>
            <person name="Feau N."/>
            <person name="Field M."/>
            <person name="Frey P."/>
            <person name="Gelhaye E."/>
            <person name="Goldberg J."/>
            <person name="Grabherr M.G."/>
            <person name="Kodira C.D."/>
            <person name="Kohler A."/>
            <person name="Kuees U."/>
            <person name="Lindquist E.A."/>
            <person name="Lucas S.M."/>
            <person name="Mago R."/>
            <person name="Mauceli E."/>
            <person name="Morin E."/>
            <person name="Murat C."/>
            <person name="Pangilinan J.L."/>
            <person name="Park R."/>
            <person name="Pearson M."/>
            <person name="Quesneville H."/>
            <person name="Rouhier N."/>
            <person name="Sakthikumar S."/>
            <person name="Salamov A.A."/>
            <person name="Schmutz J."/>
            <person name="Selles B."/>
            <person name="Shapiro H."/>
            <person name="Tanguay P."/>
            <person name="Tuskan G.A."/>
            <person name="Henrissat B."/>
            <person name="Van de Peer Y."/>
            <person name="Rouze P."/>
            <person name="Ellis J.G."/>
            <person name="Dodds P.N."/>
            <person name="Schein J.E."/>
            <person name="Zhong S."/>
            <person name="Hamelin R.C."/>
            <person name="Grigoriev I.V."/>
            <person name="Szabo L.J."/>
            <person name="Martin F."/>
        </authorList>
    </citation>
    <scope>NUCLEOTIDE SEQUENCE [LARGE SCALE GENOMIC DNA]</scope>
    <source>
        <strain evidence="2">98AG31 / pathotype 3-4-7</strain>
    </source>
</reference>
<organism evidence="2">
    <name type="scientific">Melampsora larici-populina (strain 98AG31 / pathotype 3-4-7)</name>
    <name type="common">Poplar leaf rust fungus</name>
    <dbReference type="NCBI Taxonomy" id="747676"/>
    <lineage>
        <taxon>Eukaryota</taxon>
        <taxon>Fungi</taxon>
        <taxon>Dikarya</taxon>
        <taxon>Basidiomycota</taxon>
        <taxon>Pucciniomycotina</taxon>
        <taxon>Pucciniomycetes</taxon>
        <taxon>Pucciniales</taxon>
        <taxon>Melampsoraceae</taxon>
        <taxon>Melampsora</taxon>
    </lineage>
</organism>
<dbReference type="KEGG" id="mlr:MELLADRAFT_86921"/>
<sequence length="51" mass="5692">MQTFHQYVSPEESVRNAAVEADKSLTEYGIEVSSRMDVYKALLAAQKATDI</sequence>
<evidence type="ECO:0000313" key="2">
    <source>
        <dbReference type="Proteomes" id="UP000001072"/>
    </source>
</evidence>
<dbReference type="GeneID" id="18934336"/>
<dbReference type="AlphaFoldDB" id="F4R3V6"/>
<dbReference type="EMBL" id="GL883090">
    <property type="protein sequence ID" value="EGG13095.1"/>
    <property type="molecule type" value="Genomic_DNA"/>
</dbReference>
<keyword evidence="2" id="KW-1185">Reference proteome</keyword>
<gene>
    <name evidence="1" type="ORF">MELLADRAFT_86921</name>
</gene>
<dbReference type="OrthoDB" id="534666at2759"/>
<dbReference type="VEuPathDB" id="FungiDB:MELLADRAFT_86921"/>
<dbReference type="Proteomes" id="UP000001072">
    <property type="component" value="Unassembled WGS sequence"/>
</dbReference>
<protein>
    <submittedName>
        <fullName evidence="1">Uncharacterized protein</fullName>
    </submittedName>
</protein>
<dbReference type="HOGENOM" id="CLU_3106894_0_0_1"/>
<dbReference type="Gene3D" id="1.20.1050.40">
    <property type="entry name" value="Endopeptidase. Chain P, domain 1"/>
    <property type="match status" value="1"/>
</dbReference>
<dbReference type="RefSeq" id="XP_007404033.1">
    <property type="nucleotide sequence ID" value="XM_007403971.1"/>
</dbReference>
<dbReference type="InterPro" id="IPR024080">
    <property type="entry name" value="Neurolysin/TOP_N"/>
</dbReference>
<dbReference type="InParanoid" id="F4R3V6"/>
<name>F4R3V6_MELLP</name>
<evidence type="ECO:0000313" key="1">
    <source>
        <dbReference type="EMBL" id="EGG13095.1"/>
    </source>
</evidence>
<proteinExistence type="predicted"/>
<accession>F4R3V6</accession>